<dbReference type="Gene3D" id="2.60.40.640">
    <property type="match status" value="1"/>
</dbReference>
<dbReference type="InParanoid" id="A0A2P5I0I5"/>
<dbReference type="PANTHER" id="PTHR11188:SF166">
    <property type="entry name" value="ARRESTIN (OR S-ANTIGEN), N-TERMINAL DOMAIN PROTEIN (AFU_ORTHOLOGUE AFUA_7G02050)"/>
    <property type="match status" value="1"/>
</dbReference>
<evidence type="ECO:0000313" key="3">
    <source>
        <dbReference type="EMBL" id="POS76033.1"/>
    </source>
</evidence>
<accession>A0A2P5I0I5</accession>
<feature type="region of interest" description="Disordered" evidence="1">
    <location>
        <begin position="49"/>
        <end position="72"/>
    </location>
</feature>
<dbReference type="InterPro" id="IPR014752">
    <property type="entry name" value="Arrestin-like_C"/>
</dbReference>
<feature type="domain" description="Arrestin-like N-terminal" evidence="2">
    <location>
        <begin position="4"/>
        <end position="123"/>
    </location>
</feature>
<feature type="compositionally biased region" description="Low complexity" evidence="1">
    <location>
        <begin position="518"/>
        <end position="571"/>
    </location>
</feature>
<evidence type="ECO:0000259" key="2">
    <source>
        <dbReference type="Pfam" id="PF00339"/>
    </source>
</evidence>
<gene>
    <name evidence="3" type="ORF">DHEL01_v205566</name>
</gene>
<feature type="region of interest" description="Disordered" evidence="1">
    <location>
        <begin position="241"/>
        <end position="286"/>
    </location>
</feature>
<proteinExistence type="predicted"/>
<feature type="compositionally biased region" description="Low complexity" evidence="1">
    <location>
        <begin position="482"/>
        <end position="503"/>
    </location>
</feature>
<name>A0A2P5I0I5_DIAHE</name>
<dbReference type="EMBL" id="MAVT02000414">
    <property type="protein sequence ID" value="POS76033.1"/>
    <property type="molecule type" value="Genomic_DNA"/>
</dbReference>
<comment type="caution">
    <text evidence="3">The sequence shown here is derived from an EMBL/GenBank/DDBJ whole genome shotgun (WGS) entry which is preliminary data.</text>
</comment>
<feature type="region of interest" description="Disordered" evidence="1">
    <location>
        <begin position="476"/>
        <end position="602"/>
    </location>
</feature>
<dbReference type="Pfam" id="PF00339">
    <property type="entry name" value="Arrestin_N"/>
    <property type="match status" value="1"/>
</dbReference>
<feature type="compositionally biased region" description="Polar residues" evidence="1">
    <location>
        <begin position="260"/>
        <end position="269"/>
    </location>
</feature>
<dbReference type="SUPFAM" id="SSF81296">
    <property type="entry name" value="E set domains"/>
    <property type="match status" value="1"/>
</dbReference>
<dbReference type="GO" id="GO:0030674">
    <property type="term" value="F:protein-macromolecule adaptor activity"/>
    <property type="evidence" value="ECO:0007669"/>
    <property type="project" value="TreeGrafter"/>
</dbReference>
<dbReference type="STRING" id="158607.A0A2P5I0I5"/>
<keyword evidence="4" id="KW-1185">Reference proteome</keyword>
<dbReference type="InterPro" id="IPR050357">
    <property type="entry name" value="Arrestin_domain-protein"/>
</dbReference>
<dbReference type="Proteomes" id="UP000094444">
    <property type="component" value="Unassembled WGS sequence"/>
</dbReference>
<dbReference type="GO" id="GO:0031625">
    <property type="term" value="F:ubiquitin protein ligase binding"/>
    <property type="evidence" value="ECO:0007669"/>
    <property type="project" value="TreeGrafter"/>
</dbReference>
<organism evidence="3 4">
    <name type="scientific">Diaporthe helianthi</name>
    <dbReference type="NCBI Taxonomy" id="158607"/>
    <lineage>
        <taxon>Eukaryota</taxon>
        <taxon>Fungi</taxon>
        <taxon>Dikarya</taxon>
        <taxon>Ascomycota</taxon>
        <taxon>Pezizomycotina</taxon>
        <taxon>Sordariomycetes</taxon>
        <taxon>Sordariomycetidae</taxon>
        <taxon>Diaporthales</taxon>
        <taxon>Diaporthaceae</taxon>
        <taxon>Diaporthe</taxon>
    </lineage>
</organism>
<dbReference type="AlphaFoldDB" id="A0A2P5I0I5"/>
<protein>
    <submittedName>
        <fullName evidence="3">Arrestin domain-containing protein</fullName>
    </submittedName>
</protein>
<sequence>MSIRIALANPPEFYTNLDVISGKVILGISRPEQIGAVIVKLEGESKTALGAPDDTGLPLGSPNRRRATVGDNSQTLHENHKILYKVLQVFPGDNVPAYATPVVLNPGQHEWPFSFRVPFNNACGDPNATVKIGGLAGAGGFAGPSFFGMGGIRLMDGSKQLLYPHVTKTLPPSFTGFPREAEIRYYVKVTIQRPGLFRENIRHQIGFKFMPIEPPRPPPTNQEVYARRPFTFTLKSPLINAKSQAQQQQKRQSVFSRKQISNGLAPNDSSSKESGPEQPPSVEISARLPHPAILTCNKPIPLRLLAKKLVETSTECYLVSLQIDLVGSTIVRCQDLVNTETTRWVVASHHGLAVPLQKGPGDAVGTETEINNVLWNHSPLPNTVMPSFITCNLKRTYSLELKLGVSWGKPRGATKAIPEEASSLSSLPSVIKMGKSKGKGKEPSYNLAQTMFLPLHFSSVQVYSGLEPPPGLAEAAIKGRRQQTQQRPSARPSQSAPSLPPRQEQSHDPLYPPQLRPGQTAAQAQAQGQVQGQAQAQGSGSSNAGGAPSAEAAPPAYDDAPPSYDDAMADAMVEPMVPDGRTRPAWSGVTNENSPDTLPGKN</sequence>
<dbReference type="PANTHER" id="PTHR11188">
    <property type="entry name" value="ARRESTIN DOMAIN CONTAINING PROTEIN"/>
    <property type="match status" value="1"/>
</dbReference>
<evidence type="ECO:0000256" key="1">
    <source>
        <dbReference type="SAM" id="MobiDB-lite"/>
    </source>
</evidence>
<dbReference type="GO" id="GO:0070086">
    <property type="term" value="P:ubiquitin-dependent endocytosis"/>
    <property type="evidence" value="ECO:0007669"/>
    <property type="project" value="TreeGrafter"/>
</dbReference>
<reference evidence="3" key="1">
    <citation type="submission" date="2017-09" db="EMBL/GenBank/DDBJ databases">
        <title>Polyketide synthases of a Diaporthe helianthi virulent isolate.</title>
        <authorList>
            <person name="Baroncelli R."/>
        </authorList>
    </citation>
    <scope>NUCLEOTIDE SEQUENCE [LARGE SCALE GENOMIC DNA]</scope>
    <source>
        <strain evidence="3">7/96</strain>
    </source>
</reference>
<dbReference type="InterPro" id="IPR014756">
    <property type="entry name" value="Ig_E-set"/>
</dbReference>
<dbReference type="GO" id="GO:0005886">
    <property type="term" value="C:plasma membrane"/>
    <property type="evidence" value="ECO:0007669"/>
    <property type="project" value="TreeGrafter"/>
</dbReference>
<dbReference type="InterPro" id="IPR011021">
    <property type="entry name" value="Arrestin-like_N"/>
</dbReference>
<evidence type="ECO:0000313" key="4">
    <source>
        <dbReference type="Proteomes" id="UP000094444"/>
    </source>
</evidence>
<dbReference type="GO" id="GO:0005829">
    <property type="term" value="C:cytosol"/>
    <property type="evidence" value="ECO:0007669"/>
    <property type="project" value="TreeGrafter"/>
</dbReference>
<dbReference type="OrthoDB" id="3365616at2759"/>
<dbReference type="CDD" id="cd22952">
    <property type="entry name" value="ART10-like"/>
    <property type="match status" value="1"/>
</dbReference>
<feature type="compositionally biased region" description="Low complexity" evidence="1">
    <location>
        <begin position="241"/>
        <end position="259"/>
    </location>
</feature>